<dbReference type="STRING" id="521045.Kole_1997"/>
<dbReference type="KEGG" id="kol:Kole_1997"/>
<dbReference type="CDD" id="cd02696">
    <property type="entry name" value="MurNAc-LAA"/>
    <property type="match status" value="1"/>
</dbReference>
<dbReference type="SUPFAM" id="SSF53187">
    <property type="entry name" value="Zn-dependent exopeptidases"/>
    <property type="match status" value="1"/>
</dbReference>
<accession>C5CH74</accession>
<dbReference type="Pfam" id="PF01520">
    <property type="entry name" value="Amidase_3"/>
    <property type="match status" value="1"/>
</dbReference>
<dbReference type="Gene3D" id="3.40.630.40">
    <property type="entry name" value="Zn-dependent exopeptidases"/>
    <property type="match status" value="1"/>
</dbReference>
<organism evidence="3 4">
    <name type="scientific">Kosmotoga olearia (strain ATCC BAA-1733 / DSM 21960 / TBF 19.5.1)</name>
    <dbReference type="NCBI Taxonomy" id="521045"/>
    <lineage>
        <taxon>Bacteria</taxon>
        <taxon>Thermotogati</taxon>
        <taxon>Thermotogota</taxon>
        <taxon>Thermotogae</taxon>
        <taxon>Kosmotogales</taxon>
        <taxon>Kosmotogaceae</taxon>
        <taxon>Kosmotoga</taxon>
    </lineage>
</organism>
<evidence type="ECO:0000259" key="2">
    <source>
        <dbReference type="SMART" id="SM00646"/>
    </source>
</evidence>
<dbReference type="GO" id="GO:0008745">
    <property type="term" value="F:N-acetylmuramoyl-L-alanine amidase activity"/>
    <property type="evidence" value="ECO:0007669"/>
    <property type="project" value="InterPro"/>
</dbReference>
<dbReference type="PANTHER" id="PTHR30404">
    <property type="entry name" value="N-ACETYLMURAMOYL-L-ALANINE AMIDASE"/>
    <property type="match status" value="1"/>
</dbReference>
<dbReference type="HOGENOM" id="CLU_515604_0_0_0"/>
<dbReference type="RefSeq" id="WP_015869320.1">
    <property type="nucleotide sequence ID" value="NC_012785.1"/>
</dbReference>
<dbReference type="AlphaFoldDB" id="C5CH74"/>
<gene>
    <name evidence="3" type="ordered locus">Kole_1997</name>
</gene>
<dbReference type="PANTHER" id="PTHR30404:SF0">
    <property type="entry name" value="N-ACETYLMURAMOYL-L-ALANINE AMIDASE AMIC"/>
    <property type="match status" value="1"/>
</dbReference>
<sequence>MKKLSVLVFLLVSVMYLSGVLDDKIIVIDPGHGGTERGAIATHIDEATINLKVGLMLREMLEEEGAIVVMTRTRDTTVSLKRRAEIANIVQGDLFVSIHHNYMETSPEADFSIVYYSTLSGDYARNLADYLIDSFEKYVGTKGNPGPGDVYLMRTVKIPAVLGEPCLMSNAEREKWLMNEENLRKEALAYRDAIIKLFSQKIPKLTIDTAEEISNEFAVASDIPLTEISGFLNSTPLERVIDENGLSVKFIVPENIAPGRYELVVYAVSKEGIRSKMYRKSIIYSPRASEIWVRVLPTVAPAVVGSYFRVEYAVYAGKHRLESIPKIISSNDFISVRNGYIFVPYMGKDKVTLTLSSGSITKELTVTFSGKQNVEVIQVYSEDGKLLDLIQSSGKVIIEKPGYEPLEYIPQLKDPVNFATVTLKRTKYGVLNDQYVGIAYSEEFEQVAKDFAQKVEMLGGKPIVYRASTMGEEFKAARDFNKHNCIVVAVFTFNTSSRISMLSRAPVVITSEKEIDKVLDILIQRISN</sequence>
<keyword evidence="1 3" id="KW-0378">Hydrolase</keyword>
<protein>
    <submittedName>
        <fullName evidence="3">Cell wall hydrolase/autolysin</fullName>
    </submittedName>
</protein>
<reference evidence="3 4" key="2">
    <citation type="journal article" date="2011" name="J. Bacteriol.">
        <title>Genome Sequence of Kosmotoga olearia Strain TBF 19.5.1, a Thermophilic Bacterium with a Wide Growth Temperature Range, Isolated from the Troll B Oil Platform in the North Sea.</title>
        <authorList>
            <person name="Swithers K.S."/>
            <person name="Dipippo J.L."/>
            <person name="Bruce D.C."/>
            <person name="Detter C."/>
            <person name="Tapia R."/>
            <person name="Han S."/>
            <person name="Goodwin L.A."/>
            <person name="Han J."/>
            <person name="Woyke T."/>
            <person name="Pitluck S."/>
            <person name="Pennacchio L."/>
            <person name="Nolan M."/>
            <person name="Mikhailova N."/>
            <person name="Land M.L."/>
            <person name="Nesbo C.L."/>
            <person name="Gogarten J.P."/>
            <person name="Noll K.M."/>
        </authorList>
    </citation>
    <scope>NUCLEOTIDE SEQUENCE [LARGE SCALE GENOMIC DNA]</scope>
    <source>
        <strain evidence="4">ATCC BAA-1733 / DSM 21960 / TBF 19.5.1</strain>
    </source>
</reference>
<dbReference type="eggNOG" id="COG0860">
    <property type="taxonomic scope" value="Bacteria"/>
</dbReference>
<reference evidence="3 4" key="1">
    <citation type="submission" date="2009-06" db="EMBL/GenBank/DDBJ databases">
        <title>Complete sequence of Thermotogales bacterium TBF 19.5.1.</title>
        <authorList>
            <consortium name="US DOE Joint Genome Institute"/>
            <person name="Lucas S."/>
            <person name="Copeland A."/>
            <person name="Lapidus A."/>
            <person name="Glavina del Rio T."/>
            <person name="Tice H."/>
            <person name="Bruce D."/>
            <person name="Goodwin L."/>
            <person name="Pitluck S."/>
            <person name="Chertkov O."/>
            <person name="Brettin T."/>
            <person name="Detter J.C."/>
            <person name="Han C."/>
            <person name="Schmutz J."/>
            <person name="Larimer F."/>
            <person name="Land M."/>
            <person name="Hauser L."/>
            <person name="Kyrpides N."/>
            <person name="Ovchinnikova G."/>
            <person name="Noll K."/>
        </authorList>
    </citation>
    <scope>NUCLEOTIDE SEQUENCE [LARGE SCALE GENOMIC DNA]</scope>
    <source>
        <strain evidence="4">ATCC BAA-1733 / DSM 21960 / TBF 19.5.1</strain>
    </source>
</reference>
<dbReference type="SMART" id="SM00646">
    <property type="entry name" value="Ami_3"/>
    <property type="match status" value="1"/>
</dbReference>
<dbReference type="OrthoDB" id="9772024at2"/>
<dbReference type="GO" id="GO:0030288">
    <property type="term" value="C:outer membrane-bounded periplasmic space"/>
    <property type="evidence" value="ECO:0007669"/>
    <property type="project" value="TreeGrafter"/>
</dbReference>
<evidence type="ECO:0000256" key="1">
    <source>
        <dbReference type="ARBA" id="ARBA00022801"/>
    </source>
</evidence>
<keyword evidence="4" id="KW-1185">Reference proteome</keyword>
<dbReference type="InterPro" id="IPR002508">
    <property type="entry name" value="MurNAc-LAA_cat"/>
</dbReference>
<evidence type="ECO:0000313" key="3">
    <source>
        <dbReference type="EMBL" id="ACR80677.1"/>
    </source>
</evidence>
<evidence type="ECO:0000313" key="4">
    <source>
        <dbReference type="Proteomes" id="UP000002382"/>
    </source>
</evidence>
<dbReference type="GO" id="GO:0009253">
    <property type="term" value="P:peptidoglycan catabolic process"/>
    <property type="evidence" value="ECO:0007669"/>
    <property type="project" value="InterPro"/>
</dbReference>
<dbReference type="InterPro" id="IPR050695">
    <property type="entry name" value="N-acetylmuramoyl_amidase_3"/>
</dbReference>
<dbReference type="EMBL" id="CP001634">
    <property type="protein sequence ID" value="ACR80677.1"/>
    <property type="molecule type" value="Genomic_DNA"/>
</dbReference>
<feature type="domain" description="MurNAc-LAA" evidence="2">
    <location>
        <begin position="84"/>
        <end position="195"/>
    </location>
</feature>
<proteinExistence type="predicted"/>
<name>C5CH74_KOSOT</name>
<dbReference type="Proteomes" id="UP000002382">
    <property type="component" value="Chromosome"/>
</dbReference>